<dbReference type="Pfam" id="PF05331">
    <property type="entry name" value="DUF742"/>
    <property type="match status" value="1"/>
</dbReference>
<organism evidence="2 3">
    <name type="scientific">Streptomyces cacaoi</name>
    <dbReference type="NCBI Taxonomy" id="1898"/>
    <lineage>
        <taxon>Bacteria</taxon>
        <taxon>Bacillati</taxon>
        <taxon>Actinomycetota</taxon>
        <taxon>Actinomycetes</taxon>
        <taxon>Kitasatosporales</taxon>
        <taxon>Streptomycetaceae</taxon>
        <taxon>Streptomyces</taxon>
    </lineage>
</organism>
<proteinExistence type="predicted"/>
<dbReference type="AlphaFoldDB" id="A0A4Y3QSI5"/>
<sequence length="161" mass="16597">MTPPAGPPAGSPPGPSPGTGLPRRVSARPKPRADAAGVLGAPPLLDGAAGRLVRPYTVSGGRTRPTADFDLMTLVMATGDRPQGYLGPDHTRVLGLCRGPVSVAELAAQIRLPAVVTKVLLSDLADCGAIRARAPVRAPLGPDPTDRELLEAVLDGLRRRL</sequence>
<evidence type="ECO:0000313" key="3">
    <source>
        <dbReference type="Proteomes" id="UP000319210"/>
    </source>
</evidence>
<comment type="caution">
    <text evidence="2">The sequence shown here is derived from an EMBL/GenBank/DDBJ whole genome shotgun (WGS) entry which is preliminary data.</text>
</comment>
<dbReference type="InterPro" id="IPR007995">
    <property type="entry name" value="DUF742"/>
</dbReference>
<dbReference type="Proteomes" id="UP000319210">
    <property type="component" value="Unassembled WGS sequence"/>
</dbReference>
<gene>
    <name evidence="2" type="ORF">SCA03_01640</name>
</gene>
<dbReference type="PANTHER" id="PTHR36221:SF1">
    <property type="entry name" value="DUF742 DOMAIN-CONTAINING PROTEIN"/>
    <property type="match status" value="1"/>
</dbReference>
<reference evidence="2 3" key="1">
    <citation type="submission" date="2019-06" db="EMBL/GenBank/DDBJ databases">
        <title>Whole genome shotgun sequence of Streptomyces cacaoi subsp. cacaoi NBRC 12748.</title>
        <authorList>
            <person name="Hosoyama A."/>
            <person name="Uohara A."/>
            <person name="Ohji S."/>
            <person name="Ichikawa N."/>
        </authorList>
    </citation>
    <scope>NUCLEOTIDE SEQUENCE [LARGE SCALE GENOMIC DNA]</scope>
    <source>
        <strain evidence="2 3">NBRC 12748</strain>
    </source>
</reference>
<evidence type="ECO:0000313" key="2">
    <source>
        <dbReference type="EMBL" id="GEB47613.1"/>
    </source>
</evidence>
<dbReference type="EMBL" id="BJMM01000002">
    <property type="protein sequence ID" value="GEB47613.1"/>
    <property type="molecule type" value="Genomic_DNA"/>
</dbReference>
<protein>
    <recommendedName>
        <fullName evidence="4">DUF742 domain-containing protein</fullName>
    </recommendedName>
</protein>
<name>A0A4Y3QSI5_STRCI</name>
<keyword evidence="3" id="KW-1185">Reference proteome</keyword>
<feature type="compositionally biased region" description="Pro residues" evidence="1">
    <location>
        <begin position="1"/>
        <end position="16"/>
    </location>
</feature>
<evidence type="ECO:0008006" key="4">
    <source>
        <dbReference type="Google" id="ProtNLM"/>
    </source>
</evidence>
<evidence type="ECO:0000256" key="1">
    <source>
        <dbReference type="SAM" id="MobiDB-lite"/>
    </source>
</evidence>
<accession>A0A4Y3QSI5</accession>
<feature type="region of interest" description="Disordered" evidence="1">
    <location>
        <begin position="1"/>
        <end position="39"/>
    </location>
</feature>
<dbReference type="PANTHER" id="PTHR36221">
    <property type="entry name" value="DUF742 DOMAIN-CONTAINING PROTEIN"/>
    <property type="match status" value="1"/>
</dbReference>